<dbReference type="GO" id="GO:0006285">
    <property type="term" value="P:base-excision repair, AP site formation"/>
    <property type="evidence" value="ECO:0007669"/>
    <property type="project" value="TreeGrafter"/>
</dbReference>
<dbReference type="SMART" id="SM01009">
    <property type="entry name" value="AlkA_N"/>
    <property type="match status" value="1"/>
</dbReference>
<sequence length="522" mass="55566">MSSPAAALDADACYRALKAHDARFDGRFFTAVTSTGIYCRPVCRVRTPRRENCRFFDLAAQAEAAGFRPCLRCRPELAPHALAWSIQDASAILAEQAARLLDDPATSAADGFGMPALAARLGVSDRHLRRIFEARFGVSPLQYLQTRRLLTAKQLLTDTDLPVTQVGLLSGFASVRRFNAAFAQHYHLNPSALRRQPQRAPDAPAPLAGQGDEATPSGAVRVRLGYRPPYDVAALVAFFAARAVPGMEWADPAARCLRRTLAMPGPDGAARTGWVEAQFDPARHQITLRVGDGLRDALPQVIHRARAWLDVDADPLAIEAALGAAFPAGEGLRVPGCLDGFELAVRAILGQQITVAAARTLAARLVARFGDAVATPWPELTRSFPRAAVLAQADGDALGRLGIVRQRQGAITALARAVAGGELSLHIGAPVASTMAALRALPGVGDWTAQYIAMRALRWPDAFPAGDVALQQALGVRGQPKPAHAAEQAAEAWRPWRSYAVVRAWAGAHLAASGTSAPSTSD</sequence>
<dbReference type="GO" id="GO:0032993">
    <property type="term" value="C:protein-DNA complex"/>
    <property type="evidence" value="ECO:0007669"/>
    <property type="project" value="TreeGrafter"/>
</dbReference>
<evidence type="ECO:0000256" key="4">
    <source>
        <dbReference type="ARBA" id="ARBA00022603"/>
    </source>
</evidence>
<keyword evidence="13" id="KW-0234">DNA repair</keyword>
<dbReference type="SUPFAM" id="SSF57884">
    <property type="entry name" value="Ada DNA repair protein, N-terminal domain (N-Ada 10)"/>
    <property type="match status" value="1"/>
</dbReference>
<dbReference type="GO" id="GO:0043565">
    <property type="term" value="F:sequence-specific DNA binding"/>
    <property type="evidence" value="ECO:0007669"/>
    <property type="project" value="InterPro"/>
</dbReference>
<dbReference type="InterPro" id="IPR004026">
    <property type="entry name" value="Ada_DNA_repair_Zn-bd"/>
</dbReference>
<dbReference type="InterPro" id="IPR009057">
    <property type="entry name" value="Homeodomain-like_sf"/>
</dbReference>
<dbReference type="InterPro" id="IPR018060">
    <property type="entry name" value="HTH_AraC"/>
</dbReference>
<evidence type="ECO:0000256" key="2">
    <source>
        <dbReference type="ARBA" id="ARBA00001947"/>
    </source>
</evidence>
<dbReference type="CDD" id="cd00056">
    <property type="entry name" value="ENDO3c"/>
    <property type="match status" value="1"/>
</dbReference>
<dbReference type="InterPro" id="IPR035451">
    <property type="entry name" value="Ada-like_dom_sf"/>
</dbReference>
<organism evidence="16 17">
    <name type="scientific">Ottowia oryzae</name>
    <dbReference type="NCBI Taxonomy" id="2109914"/>
    <lineage>
        <taxon>Bacteria</taxon>
        <taxon>Pseudomonadati</taxon>
        <taxon>Pseudomonadota</taxon>
        <taxon>Betaproteobacteria</taxon>
        <taxon>Burkholderiales</taxon>
        <taxon>Comamonadaceae</taxon>
        <taxon>Ottowia</taxon>
    </lineage>
</organism>
<keyword evidence="4" id="KW-0489">Methyltransferase</keyword>
<dbReference type="Pfam" id="PF02805">
    <property type="entry name" value="Ada_Zn_binding"/>
    <property type="match status" value="1"/>
</dbReference>
<gene>
    <name evidence="16" type="ORF">C6570_02980</name>
</gene>
<dbReference type="EC" id="3.2.2.21" evidence="3"/>
<dbReference type="GO" id="GO:0032131">
    <property type="term" value="F:alkylated DNA binding"/>
    <property type="evidence" value="ECO:0007669"/>
    <property type="project" value="TreeGrafter"/>
</dbReference>
<comment type="cofactor">
    <cofactor evidence="2">
        <name>Zn(2+)</name>
        <dbReference type="ChEBI" id="CHEBI:29105"/>
    </cofactor>
</comment>
<dbReference type="GO" id="GO:0032259">
    <property type="term" value="P:methylation"/>
    <property type="evidence" value="ECO:0007669"/>
    <property type="project" value="UniProtKB-KW"/>
</dbReference>
<feature type="region of interest" description="Disordered" evidence="14">
    <location>
        <begin position="191"/>
        <end position="215"/>
    </location>
</feature>
<dbReference type="RefSeq" id="WP_106701895.1">
    <property type="nucleotide sequence ID" value="NZ_CP027666.1"/>
</dbReference>
<evidence type="ECO:0000256" key="9">
    <source>
        <dbReference type="ARBA" id="ARBA00023015"/>
    </source>
</evidence>
<dbReference type="GO" id="GO:0008270">
    <property type="term" value="F:zinc ion binding"/>
    <property type="evidence" value="ECO:0007669"/>
    <property type="project" value="InterPro"/>
</dbReference>
<dbReference type="GO" id="GO:0005737">
    <property type="term" value="C:cytoplasm"/>
    <property type="evidence" value="ECO:0007669"/>
    <property type="project" value="TreeGrafter"/>
</dbReference>
<evidence type="ECO:0000256" key="6">
    <source>
        <dbReference type="ARBA" id="ARBA00022723"/>
    </source>
</evidence>
<evidence type="ECO:0000256" key="7">
    <source>
        <dbReference type="ARBA" id="ARBA00022763"/>
    </source>
</evidence>
<keyword evidence="9" id="KW-0805">Transcription regulation</keyword>
<dbReference type="InterPro" id="IPR010316">
    <property type="entry name" value="AlkA_N"/>
</dbReference>
<keyword evidence="5" id="KW-0808">Transferase</keyword>
<evidence type="ECO:0000256" key="1">
    <source>
        <dbReference type="ARBA" id="ARBA00000086"/>
    </source>
</evidence>
<keyword evidence="8" id="KW-0862">Zinc</keyword>
<accession>A0A2S0MBQ3</accession>
<dbReference type="Proteomes" id="UP000239709">
    <property type="component" value="Chromosome"/>
</dbReference>
<dbReference type="SMART" id="SM00478">
    <property type="entry name" value="ENDO3c"/>
    <property type="match status" value="1"/>
</dbReference>
<keyword evidence="11" id="KW-0010">Activator</keyword>
<evidence type="ECO:0000256" key="12">
    <source>
        <dbReference type="ARBA" id="ARBA00023163"/>
    </source>
</evidence>
<dbReference type="Gene3D" id="1.10.1670.10">
    <property type="entry name" value="Helix-hairpin-Helix base-excision DNA repair enzymes (C-terminal)"/>
    <property type="match status" value="1"/>
</dbReference>
<dbReference type="Pfam" id="PF06029">
    <property type="entry name" value="AlkA_N"/>
    <property type="match status" value="1"/>
</dbReference>
<dbReference type="Gene3D" id="3.40.10.10">
    <property type="entry name" value="DNA Methylphosphotriester Repair Domain"/>
    <property type="match status" value="1"/>
</dbReference>
<dbReference type="GO" id="GO:0003700">
    <property type="term" value="F:DNA-binding transcription factor activity"/>
    <property type="evidence" value="ECO:0007669"/>
    <property type="project" value="InterPro"/>
</dbReference>
<feature type="domain" description="HTH araC/xylS-type" evidence="15">
    <location>
        <begin position="95"/>
        <end position="196"/>
    </location>
</feature>
<dbReference type="FunFam" id="3.40.10.10:FF:000001">
    <property type="entry name" value="DNA-3-methyladenine glycosylase 2"/>
    <property type="match status" value="1"/>
</dbReference>
<dbReference type="SMART" id="SM00342">
    <property type="entry name" value="HTH_ARAC"/>
    <property type="match status" value="1"/>
</dbReference>
<evidence type="ECO:0000256" key="5">
    <source>
        <dbReference type="ARBA" id="ARBA00022679"/>
    </source>
</evidence>
<dbReference type="InterPro" id="IPR003265">
    <property type="entry name" value="HhH-GPD_domain"/>
</dbReference>
<evidence type="ECO:0000313" key="16">
    <source>
        <dbReference type="EMBL" id="AVO33332.1"/>
    </source>
</evidence>
<dbReference type="GO" id="GO:0008725">
    <property type="term" value="F:DNA-3-methyladenine glycosylase activity"/>
    <property type="evidence" value="ECO:0007669"/>
    <property type="project" value="TreeGrafter"/>
</dbReference>
<dbReference type="EMBL" id="CP027666">
    <property type="protein sequence ID" value="AVO33332.1"/>
    <property type="molecule type" value="Genomic_DNA"/>
</dbReference>
<dbReference type="SUPFAM" id="SSF48150">
    <property type="entry name" value="DNA-glycosylase"/>
    <property type="match status" value="1"/>
</dbReference>
<dbReference type="PROSITE" id="PS01124">
    <property type="entry name" value="HTH_ARAC_FAMILY_2"/>
    <property type="match status" value="1"/>
</dbReference>
<dbReference type="Gene3D" id="1.10.10.60">
    <property type="entry name" value="Homeodomain-like"/>
    <property type="match status" value="2"/>
</dbReference>
<evidence type="ECO:0000313" key="17">
    <source>
        <dbReference type="Proteomes" id="UP000239709"/>
    </source>
</evidence>
<dbReference type="InterPro" id="IPR037046">
    <property type="entry name" value="AlkA_N_sf"/>
</dbReference>
<dbReference type="PANTHER" id="PTHR43003">
    <property type="entry name" value="DNA-3-METHYLADENINE GLYCOSYLASE"/>
    <property type="match status" value="1"/>
</dbReference>
<evidence type="ECO:0000256" key="10">
    <source>
        <dbReference type="ARBA" id="ARBA00023125"/>
    </source>
</evidence>
<dbReference type="GO" id="GO:0008168">
    <property type="term" value="F:methyltransferase activity"/>
    <property type="evidence" value="ECO:0007669"/>
    <property type="project" value="UniProtKB-KW"/>
</dbReference>
<dbReference type="AlphaFoldDB" id="A0A2S0MBQ3"/>
<proteinExistence type="predicted"/>
<dbReference type="GO" id="GO:0043916">
    <property type="term" value="F:DNA-7-methylguanine glycosylase activity"/>
    <property type="evidence" value="ECO:0007669"/>
    <property type="project" value="TreeGrafter"/>
</dbReference>
<evidence type="ECO:0000256" key="3">
    <source>
        <dbReference type="ARBA" id="ARBA00012000"/>
    </source>
</evidence>
<evidence type="ECO:0000259" key="15">
    <source>
        <dbReference type="PROSITE" id="PS01124"/>
    </source>
</evidence>
<dbReference type="SUPFAM" id="SSF55945">
    <property type="entry name" value="TATA-box binding protein-like"/>
    <property type="match status" value="1"/>
</dbReference>
<keyword evidence="6" id="KW-0479">Metal-binding</keyword>
<comment type="catalytic activity">
    <reaction evidence="1">
        <text>Hydrolysis of alkylated DNA, releasing 3-methyladenine, 3-methylguanine, 7-methylguanine and 7-methyladenine.</text>
        <dbReference type="EC" id="3.2.2.21"/>
    </reaction>
</comment>
<dbReference type="GO" id="GO:0006307">
    <property type="term" value="P:DNA alkylation repair"/>
    <property type="evidence" value="ECO:0007669"/>
    <property type="project" value="TreeGrafter"/>
</dbReference>
<evidence type="ECO:0000256" key="14">
    <source>
        <dbReference type="SAM" id="MobiDB-lite"/>
    </source>
</evidence>
<dbReference type="Pfam" id="PF00730">
    <property type="entry name" value="HhH-GPD"/>
    <property type="match status" value="1"/>
</dbReference>
<keyword evidence="10" id="KW-0238">DNA-binding</keyword>
<dbReference type="SUPFAM" id="SSF46689">
    <property type="entry name" value="Homeodomain-like"/>
    <property type="match status" value="2"/>
</dbReference>
<protein>
    <recommendedName>
        <fullName evidence="3">DNA-3-methyladenine glycosylase II</fullName>
        <ecNumber evidence="3">3.2.2.21</ecNumber>
    </recommendedName>
</protein>
<dbReference type="InterPro" id="IPR011257">
    <property type="entry name" value="DNA_glycosylase"/>
</dbReference>
<dbReference type="PANTHER" id="PTHR43003:SF13">
    <property type="entry name" value="DNA-3-METHYLADENINE GLYCOSYLASE 2"/>
    <property type="match status" value="1"/>
</dbReference>
<dbReference type="Gene3D" id="1.10.340.30">
    <property type="entry name" value="Hypothetical protein, domain 2"/>
    <property type="match status" value="1"/>
</dbReference>
<keyword evidence="12" id="KW-0804">Transcription</keyword>
<dbReference type="InterPro" id="IPR051912">
    <property type="entry name" value="Alkylbase_DNA_Glycosylase/TA"/>
</dbReference>
<evidence type="ECO:0000256" key="11">
    <source>
        <dbReference type="ARBA" id="ARBA00023159"/>
    </source>
</evidence>
<dbReference type="InterPro" id="IPR023170">
    <property type="entry name" value="HhH_base_excis_C"/>
</dbReference>
<evidence type="ECO:0000256" key="8">
    <source>
        <dbReference type="ARBA" id="ARBA00022833"/>
    </source>
</evidence>
<dbReference type="KEGG" id="otk:C6570_02980"/>
<feature type="compositionally biased region" description="Low complexity" evidence="14">
    <location>
        <begin position="192"/>
        <end position="208"/>
    </location>
</feature>
<keyword evidence="7" id="KW-0227">DNA damage</keyword>
<keyword evidence="17" id="KW-1185">Reference proteome</keyword>
<dbReference type="Gene3D" id="3.30.310.20">
    <property type="entry name" value="DNA-3-methyladenine glycosylase AlkA, N-terminal domain"/>
    <property type="match status" value="1"/>
</dbReference>
<dbReference type="OrthoDB" id="9811249at2"/>
<reference evidence="16 17" key="1">
    <citation type="submission" date="2018-03" db="EMBL/GenBank/DDBJ databases">
        <title>Genome sequencing of Ottowia sp.</title>
        <authorList>
            <person name="Kim S.-J."/>
            <person name="Heo J."/>
            <person name="Kwon S.-W."/>
        </authorList>
    </citation>
    <scope>NUCLEOTIDE SEQUENCE [LARGE SCALE GENOMIC DNA]</scope>
    <source>
        <strain evidence="16 17">KADR8-3</strain>
    </source>
</reference>
<evidence type="ECO:0000256" key="13">
    <source>
        <dbReference type="ARBA" id="ARBA00023204"/>
    </source>
</evidence>
<dbReference type="Pfam" id="PF12833">
    <property type="entry name" value="HTH_18"/>
    <property type="match status" value="1"/>
</dbReference>
<name>A0A2S0MBQ3_9BURK</name>